<dbReference type="SUPFAM" id="SSF56300">
    <property type="entry name" value="Metallo-dependent phosphatases"/>
    <property type="match status" value="1"/>
</dbReference>
<protein>
    <submittedName>
        <fullName evidence="2">Serine/threonine protein phosphatase 1</fullName>
    </submittedName>
</protein>
<organism evidence="2 3">
    <name type="scientific">Jannaschia pohangensis</name>
    <dbReference type="NCBI Taxonomy" id="390807"/>
    <lineage>
        <taxon>Bacteria</taxon>
        <taxon>Pseudomonadati</taxon>
        <taxon>Pseudomonadota</taxon>
        <taxon>Alphaproteobacteria</taxon>
        <taxon>Rhodobacterales</taxon>
        <taxon>Roseobacteraceae</taxon>
        <taxon>Jannaschia</taxon>
    </lineage>
</organism>
<dbReference type="GO" id="GO:0016791">
    <property type="term" value="F:phosphatase activity"/>
    <property type="evidence" value="ECO:0007669"/>
    <property type="project" value="TreeGrafter"/>
</dbReference>
<proteinExistence type="predicted"/>
<reference evidence="2 3" key="1">
    <citation type="submission" date="2016-10" db="EMBL/GenBank/DDBJ databases">
        <authorList>
            <person name="de Groot N.N."/>
        </authorList>
    </citation>
    <scope>NUCLEOTIDE SEQUENCE [LARGE SCALE GENOMIC DNA]</scope>
    <source>
        <strain evidence="2 3">DSM 19073</strain>
    </source>
</reference>
<gene>
    <name evidence="2" type="ORF">SAMN04488095_2643</name>
</gene>
<dbReference type="GO" id="GO:0110154">
    <property type="term" value="P:RNA decapping"/>
    <property type="evidence" value="ECO:0007669"/>
    <property type="project" value="TreeGrafter"/>
</dbReference>
<evidence type="ECO:0000313" key="3">
    <source>
        <dbReference type="Proteomes" id="UP000199110"/>
    </source>
</evidence>
<evidence type="ECO:0000313" key="2">
    <source>
        <dbReference type="EMBL" id="SFJ36675.1"/>
    </source>
</evidence>
<dbReference type="Pfam" id="PF00149">
    <property type="entry name" value="Metallophos"/>
    <property type="match status" value="1"/>
</dbReference>
<sequence length="244" mass="26951">MRPTSRDVPLRLPPDQPTVQVVGDIHGRADLLAVLMRRLDLSLPLVFVGDYVDRGPDTRGVLNRLRILDERTTVTCLMGNHEYMLLAFLDEPRKMGPTWLDYGGLDTLRSYGVEGIGADDLPTLRDRLRTAMGSETIAWLRGLPLWVQFGTLIVVHAGADPDVPIRSQPHSTLLWGHPKFLTARRTDGIWVAHGHTIVERPETSAGRIAVDTGAFDTGRLTAARITEGNVNFLSTRPPEAAPDP</sequence>
<dbReference type="AlphaFoldDB" id="A0A1I3QS15"/>
<name>A0A1I3QS15_9RHOB</name>
<dbReference type="RefSeq" id="WP_245749237.1">
    <property type="nucleotide sequence ID" value="NZ_FORA01000003.1"/>
</dbReference>
<dbReference type="InterPro" id="IPR050126">
    <property type="entry name" value="Ap4A_hydrolase"/>
</dbReference>
<dbReference type="PANTHER" id="PTHR42850">
    <property type="entry name" value="METALLOPHOSPHOESTERASE"/>
    <property type="match status" value="1"/>
</dbReference>
<dbReference type="STRING" id="390807.SAMN04488095_2643"/>
<dbReference type="InterPro" id="IPR004843">
    <property type="entry name" value="Calcineurin-like_PHP"/>
</dbReference>
<keyword evidence="3" id="KW-1185">Reference proteome</keyword>
<accession>A0A1I3QS15</accession>
<dbReference type="GO" id="GO:0005737">
    <property type="term" value="C:cytoplasm"/>
    <property type="evidence" value="ECO:0007669"/>
    <property type="project" value="TreeGrafter"/>
</dbReference>
<dbReference type="InterPro" id="IPR029052">
    <property type="entry name" value="Metallo-depent_PP-like"/>
</dbReference>
<feature type="domain" description="Calcineurin-like phosphoesterase" evidence="1">
    <location>
        <begin position="21"/>
        <end position="127"/>
    </location>
</feature>
<dbReference type="Gene3D" id="3.60.21.10">
    <property type="match status" value="1"/>
</dbReference>
<dbReference type="PANTHER" id="PTHR42850:SF4">
    <property type="entry name" value="ZINC-DEPENDENT ENDOPOLYPHOSPHATASE"/>
    <property type="match status" value="1"/>
</dbReference>
<evidence type="ECO:0000259" key="1">
    <source>
        <dbReference type="Pfam" id="PF00149"/>
    </source>
</evidence>
<dbReference type="EMBL" id="FORA01000003">
    <property type="protein sequence ID" value="SFJ36675.1"/>
    <property type="molecule type" value="Genomic_DNA"/>
</dbReference>
<dbReference type="GO" id="GO:0008803">
    <property type="term" value="F:bis(5'-nucleosyl)-tetraphosphatase (symmetrical) activity"/>
    <property type="evidence" value="ECO:0007669"/>
    <property type="project" value="TreeGrafter"/>
</dbReference>
<dbReference type="Proteomes" id="UP000199110">
    <property type="component" value="Unassembled WGS sequence"/>
</dbReference>